<feature type="compositionally biased region" description="Low complexity" evidence="4">
    <location>
        <begin position="222"/>
        <end position="241"/>
    </location>
</feature>
<evidence type="ECO:0000256" key="4">
    <source>
        <dbReference type="SAM" id="MobiDB-lite"/>
    </source>
</evidence>
<reference evidence="5" key="1">
    <citation type="submission" date="2017-07" db="EMBL/GenBank/DDBJ databases">
        <title>Taro Niue Genome Assembly and Annotation.</title>
        <authorList>
            <person name="Atibalentja N."/>
            <person name="Keating K."/>
            <person name="Fields C.J."/>
        </authorList>
    </citation>
    <scope>NUCLEOTIDE SEQUENCE</scope>
    <source>
        <strain evidence="5">Niue_2</strain>
        <tissue evidence="5">Leaf</tissue>
    </source>
</reference>
<feature type="region of interest" description="Leucine repeat II (LRII)" evidence="3">
    <location>
        <begin position="440"/>
        <end position="472"/>
    </location>
</feature>
<dbReference type="AlphaFoldDB" id="A0A843UG27"/>
<evidence type="ECO:0000313" key="5">
    <source>
        <dbReference type="EMBL" id="MQL81167.1"/>
    </source>
</evidence>
<organism evidence="5 6">
    <name type="scientific">Colocasia esculenta</name>
    <name type="common">Wild taro</name>
    <name type="synonym">Arum esculentum</name>
    <dbReference type="NCBI Taxonomy" id="4460"/>
    <lineage>
        <taxon>Eukaryota</taxon>
        <taxon>Viridiplantae</taxon>
        <taxon>Streptophyta</taxon>
        <taxon>Embryophyta</taxon>
        <taxon>Tracheophyta</taxon>
        <taxon>Spermatophyta</taxon>
        <taxon>Magnoliopsida</taxon>
        <taxon>Liliopsida</taxon>
        <taxon>Araceae</taxon>
        <taxon>Aroideae</taxon>
        <taxon>Colocasieae</taxon>
        <taxon>Colocasia</taxon>
    </lineage>
</organism>
<evidence type="ECO:0000313" key="6">
    <source>
        <dbReference type="Proteomes" id="UP000652761"/>
    </source>
</evidence>
<dbReference type="PROSITE" id="PS50985">
    <property type="entry name" value="GRAS"/>
    <property type="match status" value="1"/>
</dbReference>
<evidence type="ECO:0000256" key="2">
    <source>
        <dbReference type="ARBA" id="ARBA00023163"/>
    </source>
</evidence>
<feature type="region of interest" description="SAW" evidence="3">
    <location>
        <begin position="578"/>
        <end position="656"/>
    </location>
</feature>
<keyword evidence="1" id="KW-0805">Transcription regulation</keyword>
<dbReference type="InterPro" id="IPR005202">
    <property type="entry name" value="TF_GRAS"/>
</dbReference>
<dbReference type="Proteomes" id="UP000652761">
    <property type="component" value="Unassembled WGS sequence"/>
</dbReference>
<protein>
    <recommendedName>
        <fullName evidence="7">Scarecrow-like protein 28</fullName>
    </recommendedName>
</protein>
<comment type="caution">
    <text evidence="3">Lacks conserved residue(s) required for the propagation of feature annotation.</text>
</comment>
<proteinExistence type="inferred from homology"/>
<name>A0A843UG27_COLES</name>
<sequence length="671" mass="74276">MLAGCSSTLLSPRHRLRSEASVPFQACHLQVQEKLYPSQQKMSTQRLDLPCSFSRKEGPRIALSLEKAVEARGSCSFRPNPVPTSSSSASLVAQTVPWEARREIEGGYWEKGTTLKRFHERGSAADDSCEERLKRRKKIYRDAQLAAGGGSEVWFPNISSTTEHSPLQEEGRSAFFLPSVAVFAPLPTSSDALVSSFGSEIAEKGDNDLGTSEGSKQRMKSESSPASEAHSSSSDLHANSSELEAGNGSHRPNPSRGAAAGAAAAAAASEGGDAQRLLHQGLELLNLLTACVESIGSRNHEATTFFLARLGELASPAGSPIHRVAAYFTEALVLRVVRLWPHVFCIAPRRELLDRMEDDDDALAFRLLNHVSPVPKFIHFTMNERLLRAFQGKDRVHIIDFDIKQGLQWPGLFQSLASRPNPPRHVRITGIGESKQELQETGARLAAFAEALHLPFEFHVVVDRLEDVRLWMLHVKERECVAINCVLQLHKMLYDDNGSYGTALADFLGLIRSTNPDIVLMAEQEAGNNDHRWEARFVSSLRYYSAMFDMIDSSLPADSPARTKVEEMFSREIKNIVASEGGERVERHEVFSKWRQLMEGRGFRSAGIGEREMLQSQMLLRLFPCKNYTVEKQGEDDAGLTLRWLDQPLYTVSAWAPMDAAGSSSSKSMPG</sequence>
<feature type="short sequence motif" description="VHIID" evidence="3">
    <location>
        <begin position="396"/>
        <end position="400"/>
    </location>
</feature>
<feature type="region of interest" description="Disordered" evidence="4">
    <location>
        <begin position="202"/>
        <end position="264"/>
    </location>
</feature>
<accession>A0A843UG27</accession>
<evidence type="ECO:0000256" key="3">
    <source>
        <dbReference type="PROSITE-ProRule" id="PRU01191"/>
    </source>
</evidence>
<comment type="caution">
    <text evidence="5">The sequence shown here is derived from an EMBL/GenBank/DDBJ whole genome shotgun (WGS) entry which is preliminary data.</text>
</comment>
<feature type="region of interest" description="VHIID" evidence="3">
    <location>
        <begin position="365"/>
        <end position="430"/>
    </location>
</feature>
<dbReference type="EMBL" id="NMUH01000550">
    <property type="protein sequence ID" value="MQL81167.1"/>
    <property type="molecule type" value="Genomic_DNA"/>
</dbReference>
<evidence type="ECO:0008006" key="7">
    <source>
        <dbReference type="Google" id="ProtNLM"/>
    </source>
</evidence>
<dbReference type="SMR" id="A0A843UG27"/>
<keyword evidence="6" id="KW-1185">Reference proteome</keyword>
<gene>
    <name evidence="5" type="ORF">Taro_013619</name>
</gene>
<evidence type="ECO:0000256" key="1">
    <source>
        <dbReference type="ARBA" id="ARBA00023015"/>
    </source>
</evidence>
<dbReference type="Pfam" id="PF03514">
    <property type="entry name" value="GRAS"/>
    <property type="match status" value="1"/>
</dbReference>
<dbReference type="PANTHER" id="PTHR31636">
    <property type="entry name" value="OSJNBA0084A10.13 PROTEIN-RELATED"/>
    <property type="match status" value="1"/>
</dbReference>
<keyword evidence="2" id="KW-0804">Transcription</keyword>
<comment type="similarity">
    <text evidence="3">Belongs to the GRAS family.</text>
</comment>
<dbReference type="OrthoDB" id="1902659at2759"/>